<keyword evidence="2 4" id="KW-0689">Ribosomal protein</keyword>
<proteinExistence type="inferred from homology"/>
<feature type="domain" description="Small ribosomal subunit protein uS10" evidence="5">
    <location>
        <begin position="8"/>
        <end position="102"/>
    </location>
</feature>
<comment type="subunit">
    <text evidence="4">Part of the 30S ribosomal subunit.</text>
</comment>
<dbReference type="EMBL" id="PHFL01000071">
    <property type="protein sequence ID" value="RFM22985.1"/>
    <property type="molecule type" value="Genomic_DNA"/>
</dbReference>
<comment type="caution">
    <text evidence="6">The sequence shown here is derived from an EMBL/GenBank/DDBJ whole genome shotgun (WGS) entry which is preliminary data.</text>
</comment>
<evidence type="ECO:0000313" key="7">
    <source>
        <dbReference type="Proteomes" id="UP000266389"/>
    </source>
</evidence>
<dbReference type="GO" id="GO:0005840">
    <property type="term" value="C:ribosome"/>
    <property type="evidence" value="ECO:0007669"/>
    <property type="project" value="UniProtKB-KW"/>
</dbReference>
<dbReference type="PRINTS" id="PR00971">
    <property type="entry name" value="RIBOSOMALS10"/>
</dbReference>
<dbReference type="AlphaFoldDB" id="A0A395LWF5"/>
<dbReference type="NCBIfam" id="TIGR01049">
    <property type="entry name" value="rpsJ_bact"/>
    <property type="match status" value="1"/>
</dbReference>
<dbReference type="InterPro" id="IPR001848">
    <property type="entry name" value="Ribosomal_uS10"/>
</dbReference>
<name>A0A395LWF5_9BACT</name>
<dbReference type="InterPro" id="IPR018268">
    <property type="entry name" value="Ribosomal_uS10_CS"/>
</dbReference>
<dbReference type="NCBIfam" id="NF001861">
    <property type="entry name" value="PRK00596.1"/>
    <property type="match status" value="1"/>
</dbReference>
<evidence type="ECO:0000256" key="1">
    <source>
        <dbReference type="ARBA" id="ARBA00007102"/>
    </source>
</evidence>
<dbReference type="GO" id="GO:0006412">
    <property type="term" value="P:translation"/>
    <property type="evidence" value="ECO:0007669"/>
    <property type="project" value="UniProtKB-UniRule"/>
</dbReference>
<dbReference type="PANTHER" id="PTHR11700">
    <property type="entry name" value="30S RIBOSOMAL PROTEIN S10 FAMILY MEMBER"/>
    <property type="match status" value="1"/>
</dbReference>
<gene>
    <name evidence="4" type="primary">rpsJ</name>
    <name evidence="6" type="ORF">D0433_13160</name>
</gene>
<evidence type="ECO:0000256" key="4">
    <source>
        <dbReference type="HAMAP-Rule" id="MF_00508"/>
    </source>
</evidence>
<evidence type="ECO:0000256" key="3">
    <source>
        <dbReference type="ARBA" id="ARBA00023274"/>
    </source>
</evidence>
<comment type="function">
    <text evidence="4">Involved in the binding of tRNA to the ribosomes.</text>
</comment>
<dbReference type="Proteomes" id="UP000266389">
    <property type="component" value="Unassembled WGS sequence"/>
</dbReference>
<evidence type="ECO:0000313" key="6">
    <source>
        <dbReference type="EMBL" id="RFM22985.1"/>
    </source>
</evidence>
<organism evidence="6 7">
    <name type="scientific">Candidatus Thermochlorobacter aerophilus</name>
    <dbReference type="NCBI Taxonomy" id="1868324"/>
    <lineage>
        <taxon>Bacteria</taxon>
        <taxon>Pseudomonadati</taxon>
        <taxon>Chlorobiota</taxon>
        <taxon>Chlorobiia</taxon>
        <taxon>Chlorobiales</taxon>
        <taxon>Candidatus Thermochlorobacteriaceae</taxon>
        <taxon>Candidatus Thermochlorobacter</taxon>
    </lineage>
</organism>
<reference evidence="6 7" key="1">
    <citation type="journal article" date="2011" name="ISME J.">
        <title>Community ecology of hot spring cyanobacterial mats: predominant populations and their functional potential.</title>
        <authorList>
            <person name="Klatt C.G."/>
            <person name="Wood J.M."/>
            <person name="Rusch D.B."/>
            <person name="Bateson M.M."/>
            <person name="Hamamura N."/>
            <person name="Heidelberg J.F."/>
            <person name="Grossman A.R."/>
            <person name="Bhaya D."/>
            <person name="Cohan F.M."/>
            <person name="Kuhl M."/>
            <person name="Bryant D.A."/>
            <person name="Ward D.M."/>
        </authorList>
    </citation>
    <scope>NUCLEOTIDE SEQUENCE [LARGE SCALE GENOMIC DNA]</scope>
    <source>
        <strain evidence="6">OS</strain>
    </source>
</reference>
<dbReference type="GO" id="GO:1990904">
    <property type="term" value="C:ribonucleoprotein complex"/>
    <property type="evidence" value="ECO:0007669"/>
    <property type="project" value="UniProtKB-KW"/>
</dbReference>
<accession>A0A395LWF5</accession>
<protein>
    <recommendedName>
        <fullName evidence="4">Small ribosomal subunit protein uS10</fullName>
    </recommendedName>
</protein>
<dbReference type="GO" id="GO:0003735">
    <property type="term" value="F:structural constituent of ribosome"/>
    <property type="evidence" value="ECO:0007669"/>
    <property type="project" value="InterPro"/>
</dbReference>
<dbReference type="GO" id="GO:0000049">
    <property type="term" value="F:tRNA binding"/>
    <property type="evidence" value="ECO:0007669"/>
    <property type="project" value="UniProtKB-UniRule"/>
</dbReference>
<dbReference type="SUPFAM" id="SSF54999">
    <property type="entry name" value="Ribosomal protein S10"/>
    <property type="match status" value="1"/>
</dbReference>
<dbReference type="Gene3D" id="3.30.70.600">
    <property type="entry name" value="Ribosomal protein S10 domain"/>
    <property type="match status" value="1"/>
</dbReference>
<dbReference type="InterPro" id="IPR036838">
    <property type="entry name" value="Ribosomal_uS10_dom_sf"/>
</dbReference>
<sequence>MAAQQKIRIKLKSYDHSLVDKWAEKIIDVVKQTDAIISGPIPLPTESQIYTVNRSPHVDKKSREQFVVASHKRLIEIINPSGKTIDLLMKLELPSGVDVEIKG</sequence>
<keyword evidence="3 4" id="KW-0687">Ribonucleoprotein</keyword>
<evidence type="ECO:0000256" key="2">
    <source>
        <dbReference type="ARBA" id="ARBA00022980"/>
    </source>
</evidence>
<dbReference type="FunFam" id="3.30.70.600:FF:000003">
    <property type="entry name" value="30S ribosomal protein S10"/>
    <property type="match status" value="1"/>
</dbReference>
<evidence type="ECO:0000259" key="5">
    <source>
        <dbReference type="SMART" id="SM01403"/>
    </source>
</evidence>
<dbReference type="SMART" id="SM01403">
    <property type="entry name" value="Ribosomal_S10"/>
    <property type="match status" value="1"/>
</dbReference>
<dbReference type="HAMAP" id="MF_00508">
    <property type="entry name" value="Ribosomal_uS10"/>
    <property type="match status" value="1"/>
</dbReference>
<comment type="similarity">
    <text evidence="1 4">Belongs to the universal ribosomal protein uS10 family.</text>
</comment>
<dbReference type="Pfam" id="PF00338">
    <property type="entry name" value="Ribosomal_S10"/>
    <property type="match status" value="1"/>
</dbReference>
<dbReference type="InterPro" id="IPR027486">
    <property type="entry name" value="Ribosomal_uS10_dom"/>
</dbReference>
<dbReference type="PROSITE" id="PS00361">
    <property type="entry name" value="RIBOSOMAL_S10"/>
    <property type="match status" value="1"/>
</dbReference>